<dbReference type="PANTHER" id="PTHR42715:SF12">
    <property type="entry name" value="BETA-GLUCOSIDASE G-RELATED"/>
    <property type="match status" value="1"/>
</dbReference>
<evidence type="ECO:0000259" key="28">
    <source>
        <dbReference type="SMART" id="SM01217"/>
    </source>
</evidence>
<dbReference type="PANTHER" id="PTHR42715">
    <property type="entry name" value="BETA-GLUCOSIDASE"/>
    <property type="match status" value="1"/>
</dbReference>
<evidence type="ECO:0000256" key="25">
    <source>
        <dbReference type="ARBA" id="ARBA00083611"/>
    </source>
</evidence>
<keyword evidence="11 26" id="KW-1133">Transmembrane helix</keyword>
<comment type="subcellular location">
    <subcellularLocation>
        <location evidence="2">Membrane</location>
        <topology evidence="2">Multi-pass membrane protein</topology>
    </subcellularLocation>
    <subcellularLocation>
        <location evidence="3">Secreted</location>
    </subcellularLocation>
</comment>
<sequence>MHSLTAILLCLTLGQRTSASYDARSTLSWEEASEKAREFVAQLSLDEKIGIASGGYSKPQLQCVGSVGPIERLGFGGMCFSDGPAGYSRSDSVSVFPSGITVAASWDRRLMYERAVAIGEEFRDKGAHVHLGPSAGPIGRHALGGRNWESFGPDPFLAGVAMNASVSGIQSTGVQACFKYYIGNEQETQRTLTVLEDGTKIDAVSSNIDNRTLHELYIWPFANAVRAGTASIMCSYNCVNGNYSCANLETLSILKEELAFPGYIVLDWYATHSTADSANAGLNLEMPGNVSMYGETYFSGLLLQAVVDNVVSEERLDEMAERVLRPYYFLGQDSGYPSVDPASGPVFAAYQYGHKVPLIAGPLVAARDVRGEHPSLIRELGAAATVLLKNTNGTLPLKDEKQIGVFGNGAPYPTIGSAYLDLDEGFRSYEVGTVDIGGGSGTVRHTELISPLEAIQKHVREQGGRVQALLDNGLVADGRFRTLYPLPDVCLVFLKAYASEGVDRKSLDLDWNATQVVESTAAVCPNTVVVVHAPGTIVMPWAENKNVTAILLAHYPGEETGNSIVDVLWGAIEPAGRLPYTIPKSLTDYGPPIVNLTEPTTDRNAWQADFTEGQLIDYRHFDANNIEPHFEFGFGLSYAEFDMAADLQVTRAGELVALAEASRGKAPGGLKDLWSSVASASVKITNSGSVAGSTVPQLYVAFPQDSTPKGTPVRVLRGFEKVHLEAGQSAKVVFNLNRRDVSYWDDQAQQWVIPSGGGLLAASSSSQNLANNIILLGLGIQVVFFSTFIIVTAVFHVRMLLRPTPRSLSSDMPWKLFLWTLYLVGMLIIVRSVFRMVEYAQGHNGSLLQKEAYVYILDALLMFIVGIVFNFSHPSTVLSWHKKFDNGIDYSHEDTHQMT</sequence>
<comment type="similarity">
    <text evidence="5">Belongs to the glycosyl hydrolase 3 family.</text>
</comment>
<evidence type="ECO:0000256" key="5">
    <source>
        <dbReference type="ARBA" id="ARBA00005336"/>
    </source>
</evidence>
<evidence type="ECO:0000256" key="21">
    <source>
        <dbReference type="ARBA" id="ARBA00041808"/>
    </source>
</evidence>
<evidence type="ECO:0000256" key="22">
    <source>
        <dbReference type="ARBA" id="ARBA00070030"/>
    </source>
</evidence>
<dbReference type="EMBL" id="JASAOK010000023">
    <property type="protein sequence ID" value="KAK6221145.1"/>
    <property type="molecule type" value="Genomic_DNA"/>
</dbReference>
<evidence type="ECO:0000256" key="8">
    <source>
        <dbReference type="ARBA" id="ARBA00022692"/>
    </source>
</evidence>
<dbReference type="Pfam" id="PF01915">
    <property type="entry name" value="Glyco_hydro_3_C"/>
    <property type="match status" value="1"/>
</dbReference>
<feature type="chain" id="PRO_5043687438" description="Beta-glucosidase cel3A" evidence="27">
    <location>
        <begin position="20"/>
        <end position="899"/>
    </location>
</feature>
<accession>A0AAV9TKU7</accession>
<organism evidence="29 30">
    <name type="scientific">Colletotrichum tabaci</name>
    <dbReference type="NCBI Taxonomy" id="1209068"/>
    <lineage>
        <taxon>Eukaryota</taxon>
        <taxon>Fungi</taxon>
        <taxon>Dikarya</taxon>
        <taxon>Ascomycota</taxon>
        <taxon>Pezizomycotina</taxon>
        <taxon>Sordariomycetes</taxon>
        <taxon>Hypocreomycetidae</taxon>
        <taxon>Glomerellales</taxon>
        <taxon>Glomerellaceae</taxon>
        <taxon>Colletotrichum</taxon>
        <taxon>Colletotrichum destructivum species complex</taxon>
    </lineage>
</organism>
<proteinExistence type="inferred from homology"/>
<dbReference type="GO" id="GO:0008422">
    <property type="term" value="F:beta-glucosidase activity"/>
    <property type="evidence" value="ECO:0007669"/>
    <property type="project" value="UniProtKB-EC"/>
</dbReference>
<dbReference type="InterPro" id="IPR007568">
    <property type="entry name" value="RTA1"/>
</dbReference>
<reference evidence="29 30" key="1">
    <citation type="submission" date="2023-04" db="EMBL/GenBank/DDBJ databases">
        <title>Colletotrichum tabacum stain YC1 causing leaf anthracnose on Nicotiana tabacum(L.) cv.</title>
        <authorList>
            <person name="Ji Z."/>
            <person name="Wang M."/>
            <person name="Zhang J."/>
            <person name="Wang N."/>
            <person name="Zhou Z."/>
        </authorList>
    </citation>
    <scope>NUCLEOTIDE SEQUENCE [LARGE SCALE GENOMIC DNA]</scope>
    <source>
        <strain evidence="29 30">YC1</strain>
    </source>
</reference>
<keyword evidence="8 26" id="KW-0812">Transmembrane</keyword>
<keyword evidence="10" id="KW-0378">Hydrolase</keyword>
<evidence type="ECO:0000256" key="14">
    <source>
        <dbReference type="ARBA" id="ARBA00023277"/>
    </source>
</evidence>
<evidence type="ECO:0000256" key="10">
    <source>
        <dbReference type="ARBA" id="ARBA00022801"/>
    </source>
</evidence>
<dbReference type="GO" id="GO:0005576">
    <property type="term" value="C:extracellular region"/>
    <property type="evidence" value="ECO:0007669"/>
    <property type="project" value="UniProtKB-SubCell"/>
</dbReference>
<keyword evidence="13" id="KW-0325">Glycoprotein</keyword>
<dbReference type="AlphaFoldDB" id="A0AAV9TKU7"/>
<dbReference type="InterPro" id="IPR036881">
    <property type="entry name" value="Glyco_hydro_3_C_sf"/>
</dbReference>
<dbReference type="InterPro" id="IPR026891">
    <property type="entry name" value="Fn3-like"/>
</dbReference>
<evidence type="ECO:0000256" key="18">
    <source>
        <dbReference type="ARBA" id="ARBA00039579"/>
    </source>
</evidence>
<dbReference type="SMART" id="SM01217">
    <property type="entry name" value="Fn3_like"/>
    <property type="match status" value="1"/>
</dbReference>
<evidence type="ECO:0000256" key="12">
    <source>
        <dbReference type="ARBA" id="ARBA00023136"/>
    </source>
</evidence>
<name>A0AAV9TKU7_9PEZI</name>
<dbReference type="FunFam" id="3.20.20.300:FF:000002">
    <property type="entry name" value="Probable beta-glucosidase"/>
    <property type="match status" value="1"/>
</dbReference>
<dbReference type="InterPro" id="IPR036962">
    <property type="entry name" value="Glyco_hydro_3_N_sf"/>
</dbReference>
<evidence type="ECO:0000256" key="2">
    <source>
        <dbReference type="ARBA" id="ARBA00004141"/>
    </source>
</evidence>
<dbReference type="Gene3D" id="2.60.40.10">
    <property type="entry name" value="Immunoglobulins"/>
    <property type="match status" value="1"/>
</dbReference>
<evidence type="ECO:0000256" key="20">
    <source>
        <dbReference type="ARBA" id="ARBA00041601"/>
    </source>
</evidence>
<comment type="pathway">
    <text evidence="4">Glycan metabolism; cellulose degradation.</text>
</comment>
<evidence type="ECO:0000256" key="19">
    <source>
        <dbReference type="ARBA" id="ARBA00041276"/>
    </source>
</evidence>
<dbReference type="SUPFAM" id="SSF51445">
    <property type="entry name" value="(Trans)glycosidases"/>
    <property type="match status" value="1"/>
</dbReference>
<evidence type="ECO:0000256" key="3">
    <source>
        <dbReference type="ARBA" id="ARBA00004613"/>
    </source>
</evidence>
<evidence type="ECO:0000256" key="13">
    <source>
        <dbReference type="ARBA" id="ARBA00023180"/>
    </source>
</evidence>
<feature type="transmembrane region" description="Helical" evidence="26">
    <location>
        <begin position="773"/>
        <end position="795"/>
    </location>
</feature>
<dbReference type="InterPro" id="IPR001764">
    <property type="entry name" value="Glyco_hydro_3_N"/>
</dbReference>
<evidence type="ECO:0000256" key="11">
    <source>
        <dbReference type="ARBA" id="ARBA00022989"/>
    </source>
</evidence>
<evidence type="ECO:0000256" key="6">
    <source>
        <dbReference type="ARBA" id="ARBA00012744"/>
    </source>
</evidence>
<keyword evidence="30" id="KW-1185">Reference proteome</keyword>
<dbReference type="Pfam" id="PF04479">
    <property type="entry name" value="RTA1"/>
    <property type="match status" value="1"/>
</dbReference>
<comment type="caution">
    <text evidence="29">The sequence shown here is derived from an EMBL/GenBank/DDBJ whole genome shotgun (WGS) entry which is preliminary data.</text>
</comment>
<dbReference type="SUPFAM" id="SSF52279">
    <property type="entry name" value="Beta-D-glucan exohydrolase, C-terminal domain"/>
    <property type="match status" value="1"/>
</dbReference>
<keyword evidence="9 27" id="KW-0732">Signal</keyword>
<evidence type="ECO:0000256" key="24">
    <source>
        <dbReference type="ARBA" id="ARBA00083231"/>
    </source>
</evidence>
<evidence type="ECO:0000256" key="16">
    <source>
        <dbReference type="ARBA" id="ARBA00023326"/>
    </source>
</evidence>
<evidence type="ECO:0000256" key="1">
    <source>
        <dbReference type="ARBA" id="ARBA00000448"/>
    </source>
</evidence>
<evidence type="ECO:0000256" key="26">
    <source>
        <dbReference type="SAM" id="Phobius"/>
    </source>
</evidence>
<evidence type="ECO:0000256" key="4">
    <source>
        <dbReference type="ARBA" id="ARBA00004987"/>
    </source>
</evidence>
<keyword evidence="12 26" id="KW-0472">Membrane</keyword>
<evidence type="ECO:0000313" key="29">
    <source>
        <dbReference type="EMBL" id="KAK6221145.1"/>
    </source>
</evidence>
<dbReference type="Proteomes" id="UP001327957">
    <property type="component" value="Unassembled WGS sequence"/>
</dbReference>
<keyword evidence="14" id="KW-0119">Carbohydrate metabolism</keyword>
<dbReference type="InterPro" id="IPR050288">
    <property type="entry name" value="Cellulose_deg_GH3"/>
</dbReference>
<keyword evidence="7" id="KW-0964">Secreted</keyword>
<protein>
    <recommendedName>
        <fullName evidence="22">Beta-glucosidase cel3A</fullName>
        <ecNumber evidence="6">3.2.1.21</ecNumber>
    </recommendedName>
    <alternativeName>
        <fullName evidence="19">Beta-D-glucoside glucohydrolase G</fullName>
    </alternativeName>
    <alternativeName>
        <fullName evidence="23">Beta-D-glucoside glucohydrolase cel3A</fullName>
    </alternativeName>
    <alternativeName>
        <fullName evidence="20">Cellobiase G</fullName>
    </alternativeName>
    <alternativeName>
        <fullName evidence="25">Cellobiase cel3A</fullName>
    </alternativeName>
    <alternativeName>
        <fullName evidence="21">Gentiobiase G</fullName>
    </alternativeName>
    <alternativeName>
        <fullName evidence="24">Gentiobiase cel3A</fullName>
    </alternativeName>
    <alternativeName>
        <fullName evidence="18">Probable beta-glucosidase G</fullName>
    </alternativeName>
</protein>
<dbReference type="InterPro" id="IPR017853">
    <property type="entry name" value="GH"/>
</dbReference>
<dbReference type="EC" id="3.2.1.21" evidence="6"/>
<evidence type="ECO:0000256" key="15">
    <source>
        <dbReference type="ARBA" id="ARBA00023295"/>
    </source>
</evidence>
<dbReference type="GO" id="GO:0016020">
    <property type="term" value="C:membrane"/>
    <property type="evidence" value="ECO:0007669"/>
    <property type="project" value="UniProtKB-SubCell"/>
</dbReference>
<dbReference type="PRINTS" id="PR00133">
    <property type="entry name" value="GLHYDRLASE3"/>
</dbReference>
<dbReference type="GO" id="GO:0009251">
    <property type="term" value="P:glucan catabolic process"/>
    <property type="evidence" value="ECO:0007669"/>
    <property type="project" value="TreeGrafter"/>
</dbReference>
<feature type="signal peptide" evidence="27">
    <location>
        <begin position="1"/>
        <end position="19"/>
    </location>
</feature>
<gene>
    <name evidence="29" type="ORF">QIS74_04874</name>
</gene>
<dbReference type="InterPro" id="IPR002772">
    <property type="entry name" value="Glyco_hydro_3_C"/>
</dbReference>
<evidence type="ECO:0000256" key="7">
    <source>
        <dbReference type="ARBA" id="ARBA00022525"/>
    </source>
</evidence>
<keyword evidence="16" id="KW-0624">Polysaccharide degradation</keyword>
<evidence type="ECO:0000256" key="17">
    <source>
        <dbReference type="ARBA" id="ARBA00024983"/>
    </source>
</evidence>
<feature type="transmembrane region" description="Helical" evidence="26">
    <location>
        <begin position="816"/>
        <end position="834"/>
    </location>
</feature>
<evidence type="ECO:0000256" key="23">
    <source>
        <dbReference type="ARBA" id="ARBA00078013"/>
    </source>
</evidence>
<evidence type="ECO:0000256" key="27">
    <source>
        <dbReference type="SAM" id="SignalP"/>
    </source>
</evidence>
<comment type="catalytic activity">
    <reaction evidence="1">
        <text>Hydrolysis of terminal, non-reducing beta-D-glucosyl residues with release of beta-D-glucose.</text>
        <dbReference type="EC" id="3.2.1.21"/>
    </reaction>
</comment>
<evidence type="ECO:0000313" key="30">
    <source>
        <dbReference type="Proteomes" id="UP001327957"/>
    </source>
</evidence>
<feature type="transmembrane region" description="Helical" evidence="26">
    <location>
        <begin position="854"/>
        <end position="872"/>
    </location>
</feature>
<dbReference type="Gene3D" id="3.20.20.300">
    <property type="entry name" value="Glycoside hydrolase, family 3, N-terminal domain"/>
    <property type="match status" value="1"/>
</dbReference>
<feature type="domain" description="Fibronectin type III-like" evidence="28">
    <location>
        <begin position="694"/>
        <end position="766"/>
    </location>
</feature>
<evidence type="ECO:0000256" key="9">
    <source>
        <dbReference type="ARBA" id="ARBA00022729"/>
    </source>
</evidence>
<keyword evidence="15" id="KW-0326">Glycosidase</keyword>
<dbReference type="InterPro" id="IPR013783">
    <property type="entry name" value="Ig-like_fold"/>
</dbReference>
<comment type="function">
    <text evidence="17">Beta-glucosidases are one of a number of cellulolytic enzymes involved in the degradation of cellulosic biomass. Catalyzes the last step releasing glucose from the inhibitory cellobiose.</text>
</comment>
<dbReference type="Pfam" id="PF00933">
    <property type="entry name" value="Glyco_hydro_3"/>
    <property type="match status" value="1"/>
</dbReference>
<dbReference type="Gene3D" id="3.40.50.1700">
    <property type="entry name" value="Glycoside hydrolase family 3 C-terminal domain"/>
    <property type="match status" value="1"/>
</dbReference>